<reference evidence="1 2" key="1">
    <citation type="submission" date="2020-07" db="EMBL/GenBank/DDBJ databases">
        <title>Novel species isolated from subtropical streams in China.</title>
        <authorList>
            <person name="Lu H."/>
        </authorList>
    </citation>
    <scope>NUCLEOTIDE SEQUENCE [LARGE SCALE GENOMIC DNA]</scope>
    <source>
        <strain evidence="1 2">FT3S</strain>
    </source>
</reference>
<gene>
    <name evidence="1" type="ORF">H3H36_15200</name>
</gene>
<dbReference type="RefSeq" id="WP_182218932.1">
    <property type="nucleotide sequence ID" value="NZ_JACEZS010000012.1"/>
</dbReference>
<evidence type="ECO:0000313" key="2">
    <source>
        <dbReference type="Proteomes" id="UP000566711"/>
    </source>
</evidence>
<accession>A0A7W2EJ01</accession>
<keyword evidence="2" id="KW-1185">Reference proteome</keyword>
<dbReference type="EMBL" id="JACEZS010000012">
    <property type="protein sequence ID" value="MBA5606704.1"/>
    <property type="molecule type" value="Genomic_DNA"/>
</dbReference>
<evidence type="ECO:0000313" key="1">
    <source>
        <dbReference type="EMBL" id="MBA5606704.1"/>
    </source>
</evidence>
<protein>
    <submittedName>
        <fullName evidence="1">Uncharacterized protein</fullName>
    </submittedName>
</protein>
<dbReference type="Proteomes" id="UP000566711">
    <property type="component" value="Unassembled WGS sequence"/>
</dbReference>
<sequence>MIFVVETEERTLIAFHTEAEAIANCEGLDVEAAIWLFWSDRGEPLKPEFSVPNRRGMFVVENGIYSLVPATPDHHANLDEALDEILNFESPPPFNSAEAVRTYLQNQGRV</sequence>
<name>A0A7W2EJ01_9BURK</name>
<organism evidence="1 2">
    <name type="scientific">Rugamonas fusca</name>
    <dbReference type="NCBI Taxonomy" id="2758568"/>
    <lineage>
        <taxon>Bacteria</taxon>
        <taxon>Pseudomonadati</taxon>
        <taxon>Pseudomonadota</taxon>
        <taxon>Betaproteobacteria</taxon>
        <taxon>Burkholderiales</taxon>
        <taxon>Oxalobacteraceae</taxon>
        <taxon>Telluria group</taxon>
        <taxon>Rugamonas</taxon>
    </lineage>
</organism>
<comment type="caution">
    <text evidence="1">The sequence shown here is derived from an EMBL/GenBank/DDBJ whole genome shotgun (WGS) entry which is preliminary data.</text>
</comment>
<dbReference type="AlphaFoldDB" id="A0A7W2EJ01"/>
<proteinExistence type="predicted"/>